<evidence type="ECO:0000256" key="7">
    <source>
        <dbReference type="SAM" id="Coils"/>
    </source>
</evidence>
<dbReference type="InterPro" id="IPR024478">
    <property type="entry name" value="HlyB_4HB_MCP"/>
</dbReference>
<name>A0A1H2HWP8_9BACT</name>
<dbReference type="SUPFAM" id="SSF55781">
    <property type="entry name" value="GAF domain-like"/>
    <property type="match status" value="1"/>
</dbReference>
<keyword evidence="4" id="KW-0808">Transferase</keyword>
<evidence type="ECO:0000256" key="2">
    <source>
        <dbReference type="ARBA" id="ARBA00012438"/>
    </source>
</evidence>
<sequence>MNLLNNLTIKARMLLASAVMVVLFIVSGMVSIHQIRVLGQLTSTLYNHPLKVSNAALKAKAGIISMHRSMKDLSTAPTPLEISRASHIVQTEEKKVFQELFTIKSLILGQEGKKLVEETIELFAGWKPIRLEVGEMVFAGDTNGANRITRGKGADYVARLERKMSNLTFCAFNNAEAFMKESQKIENTILKKAVFFIFILILIVLTISFFIVTSIVSSLSDLKDTMIKITETGKLIKAAIKGNNEITEMSKHFNGLVERLKGQFWHSEGRNSLNRELSGELTYNRILIQSIEYTARYVDACAGALYIFDKKKAVCELKSSYALVETKQFSKKFKFGEGIVGQVALEKKPILLKNITRQDALGQSGTLCETPSSIFVLPLFYEETLHGVLEIASFEEISRIKKEFLMSASKIISVVLHTASQKEQIKSLLEISQDANEKLQVQAEELQAQTEELQAMNEESRQQSEELREQNLELEAQQQQLEEASRLKSEFLSNMSHELRTPLNSVNALSRVLILQAKEKLSREEVNFLEIIERNGKHLLSLINDILDLSKIEAGKMDISLNHFSIKNLIENIIEGVEPLAREKKLKLLKKLPENLPEMESDESRIFQILQNIVANGIKFTAQGSVMISAEKNNDNICIKVKDTGIGMSDADIIHIFDEFRQVDGASTRKFEGTGLGLAIANKAAKMLGGSISVKSAKGRGSTFTINLPVKYAEAKNIMDSIEPSAATPIVKTGIKADKAFKIQGQGSFTHKNQRPNIHMVNDIKAQPKDVNHHKILLVEDNDAAIIQVKKALETIGLTVNVTRGGQQALEYMANTIPDGIILDLMMPNIDGFKVLESIRGTQKTKNIPVLILTAKDLTKQDLKRLSSNNIQQLVQKGDVDREDLLHKVNLMFEDSCAPLIAKEELTPENFTTDDFTDDVFCSLEKTQNVPVILVVEDNLDNMTTIKAIIRGEKTIIEEAFDGEQGLNKAMQLIPDLILLDISLPNINGLTVVKKLKNNAKTKHIPVIALTAQAMKGDKEDIIRAGCDDYLAKPIDPEQLLKKIKKRLSKTNKEIA</sequence>
<feature type="modified residue" description="4-aspartylphosphate" evidence="6">
    <location>
        <position position="824"/>
    </location>
</feature>
<reference evidence="12" key="1">
    <citation type="submission" date="2016-10" db="EMBL/GenBank/DDBJ databases">
        <authorList>
            <person name="Varghese N."/>
            <person name="Submissions S."/>
        </authorList>
    </citation>
    <scope>NUCLEOTIDE SEQUENCE [LARGE SCALE GENOMIC DNA]</scope>
    <source>
        <strain evidence="12">DSM 3384</strain>
    </source>
</reference>
<evidence type="ECO:0000256" key="3">
    <source>
        <dbReference type="ARBA" id="ARBA00022553"/>
    </source>
</evidence>
<proteinExistence type="predicted"/>
<dbReference type="SMART" id="SM00448">
    <property type="entry name" value="REC"/>
    <property type="match status" value="2"/>
</dbReference>
<dbReference type="InterPro" id="IPR003661">
    <property type="entry name" value="HisK_dim/P_dom"/>
</dbReference>
<dbReference type="AlphaFoldDB" id="A0A1H2HWP8"/>
<comment type="catalytic activity">
    <reaction evidence="1">
        <text>ATP + protein L-histidine = ADP + protein N-phospho-L-histidine.</text>
        <dbReference type="EC" id="2.7.13.3"/>
    </reaction>
</comment>
<dbReference type="SMART" id="SM00388">
    <property type="entry name" value="HisKA"/>
    <property type="match status" value="1"/>
</dbReference>
<dbReference type="InterPro" id="IPR011006">
    <property type="entry name" value="CheY-like_superfamily"/>
</dbReference>
<feature type="transmembrane region" description="Helical" evidence="8">
    <location>
        <begin position="12"/>
        <end position="32"/>
    </location>
</feature>
<dbReference type="Pfam" id="PF00072">
    <property type="entry name" value="Response_reg"/>
    <property type="match status" value="2"/>
</dbReference>
<dbReference type="Proteomes" id="UP000199608">
    <property type="component" value="Unassembled WGS sequence"/>
</dbReference>
<evidence type="ECO:0000259" key="10">
    <source>
        <dbReference type="PROSITE" id="PS50110"/>
    </source>
</evidence>
<dbReference type="InterPro" id="IPR001789">
    <property type="entry name" value="Sig_transdc_resp-reg_receiver"/>
</dbReference>
<keyword evidence="8" id="KW-0472">Membrane</keyword>
<dbReference type="SUPFAM" id="SSF55874">
    <property type="entry name" value="ATPase domain of HSP90 chaperone/DNA topoisomerase II/histidine kinase"/>
    <property type="match status" value="1"/>
</dbReference>
<dbReference type="SUPFAM" id="SSF47384">
    <property type="entry name" value="Homodimeric domain of signal transducing histidine kinase"/>
    <property type="match status" value="1"/>
</dbReference>
<dbReference type="SMART" id="SM00065">
    <property type="entry name" value="GAF"/>
    <property type="match status" value="1"/>
</dbReference>
<dbReference type="EMBL" id="FNLL01000007">
    <property type="protein sequence ID" value="SDU36169.1"/>
    <property type="molecule type" value="Genomic_DNA"/>
</dbReference>
<dbReference type="Pfam" id="PF13185">
    <property type="entry name" value="GAF_2"/>
    <property type="match status" value="1"/>
</dbReference>
<dbReference type="RefSeq" id="WP_092234789.1">
    <property type="nucleotide sequence ID" value="NZ_FNLL01000007.1"/>
</dbReference>
<accession>A0A1H2HWP8</accession>
<dbReference type="CDD" id="cd16922">
    <property type="entry name" value="HATPase_EvgS-ArcB-TorS-like"/>
    <property type="match status" value="1"/>
</dbReference>
<dbReference type="PROSITE" id="PS50110">
    <property type="entry name" value="RESPONSE_REGULATORY"/>
    <property type="match status" value="2"/>
</dbReference>
<dbReference type="GO" id="GO:0005886">
    <property type="term" value="C:plasma membrane"/>
    <property type="evidence" value="ECO:0007669"/>
    <property type="project" value="TreeGrafter"/>
</dbReference>
<feature type="coiled-coil region" evidence="7">
    <location>
        <begin position="422"/>
        <end position="494"/>
    </location>
</feature>
<dbReference type="GO" id="GO:0000155">
    <property type="term" value="F:phosphorelay sensor kinase activity"/>
    <property type="evidence" value="ECO:0007669"/>
    <property type="project" value="InterPro"/>
</dbReference>
<protein>
    <recommendedName>
        <fullName evidence="2">histidine kinase</fullName>
        <ecNumber evidence="2">2.7.13.3</ecNumber>
    </recommendedName>
</protein>
<organism evidence="11 12">
    <name type="scientific">Desulfobacula phenolica</name>
    <dbReference type="NCBI Taxonomy" id="90732"/>
    <lineage>
        <taxon>Bacteria</taxon>
        <taxon>Pseudomonadati</taxon>
        <taxon>Thermodesulfobacteriota</taxon>
        <taxon>Desulfobacteria</taxon>
        <taxon>Desulfobacterales</taxon>
        <taxon>Desulfobacteraceae</taxon>
        <taxon>Desulfobacula</taxon>
    </lineage>
</organism>
<keyword evidence="12" id="KW-1185">Reference proteome</keyword>
<dbReference type="EC" id="2.7.13.3" evidence="2"/>
<dbReference type="InterPro" id="IPR029016">
    <property type="entry name" value="GAF-like_dom_sf"/>
</dbReference>
<dbReference type="InterPro" id="IPR004358">
    <property type="entry name" value="Sig_transdc_His_kin-like_C"/>
</dbReference>
<evidence type="ECO:0000259" key="9">
    <source>
        <dbReference type="PROSITE" id="PS50109"/>
    </source>
</evidence>
<dbReference type="Pfam" id="PF00512">
    <property type="entry name" value="HisKA"/>
    <property type="match status" value="1"/>
</dbReference>
<dbReference type="PANTHER" id="PTHR43047:SF72">
    <property type="entry name" value="OSMOSENSING HISTIDINE PROTEIN KINASE SLN1"/>
    <property type="match status" value="1"/>
</dbReference>
<dbReference type="PANTHER" id="PTHR43047">
    <property type="entry name" value="TWO-COMPONENT HISTIDINE PROTEIN KINASE"/>
    <property type="match status" value="1"/>
</dbReference>
<dbReference type="InterPro" id="IPR003594">
    <property type="entry name" value="HATPase_dom"/>
</dbReference>
<dbReference type="InterPro" id="IPR036097">
    <property type="entry name" value="HisK_dim/P_sf"/>
</dbReference>
<dbReference type="Gene3D" id="1.10.287.130">
    <property type="match status" value="1"/>
</dbReference>
<keyword evidence="8" id="KW-1133">Transmembrane helix</keyword>
<dbReference type="GO" id="GO:0009927">
    <property type="term" value="F:histidine phosphotransfer kinase activity"/>
    <property type="evidence" value="ECO:0007669"/>
    <property type="project" value="TreeGrafter"/>
</dbReference>
<dbReference type="InterPro" id="IPR003018">
    <property type="entry name" value="GAF"/>
</dbReference>
<dbReference type="InterPro" id="IPR005467">
    <property type="entry name" value="His_kinase_dom"/>
</dbReference>
<feature type="modified residue" description="4-aspartylphosphate" evidence="6">
    <location>
        <position position="981"/>
    </location>
</feature>
<dbReference type="Pfam" id="PF12729">
    <property type="entry name" value="4HB_MCP_1"/>
    <property type="match status" value="1"/>
</dbReference>
<dbReference type="Gene3D" id="3.40.50.2300">
    <property type="match status" value="2"/>
</dbReference>
<dbReference type="Gene3D" id="3.30.450.40">
    <property type="match status" value="1"/>
</dbReference>
<keyword evidence="8" id="KW-0812">Transmembrane</keyword>
<feature type="domain" description="Histidine kinase" evidence="9">
    <location>
        <begin position="494"/>
        <end position="712"/>
    </location>
</feature>
<gene>
    <name evidence="11" type="ORF">SAMN04487931_10786</name>
</gene>
<feature type="transmembrane region" description="Helical" evidence="8">
    <location>
        <begin position="193"/>
        <end position="216"/>
    </location>
</feature>
<dbReference type="CDD" id="cd00082">
    <property type="entry name" value="HisKA"/>
    <property type="match status" value="1"/>
</dbReference>
<keyword evidence="3 6" id="KW-0597">Phosphoprotein</keyword>
<evidence type="ECO:0000256" key="1">
    <source>
        <dbReference type="ARBA" id="ARBA00000085"/>
    </source>
</evidence>
<keyword evidence="7" id="KW-0175">Coiled coil</keyword>
<keyword evidence="5 11" id="KW-0418">Kinase</keyword>
<dbReference type="PROSITE" id="PS50109">
    <property type="entry name" value="HIS_KIN"/>
    <property type="match status" value="1"/>
</dbReference>
<evidence type="ECO:0000256" key="6">
    <source>
        <dbReference type="PROSITE-ProRule" id="PRU00169"/>
    </source>
</evidence>
<feature type="domain" description="Response regulatory" evidence="10">
    <location>
        <begin position="932"/>
        <end position="1048"/>
    </location>
</feature>
<evidence type="ECO:0000256" key="5">
    <source>
        <dbReference type="ARBA" id="ARBA00022777"/>
    </source>
</evidence>
<evidence type="ECO:0000313" key="11">
    <source>
        <dbReference type="EMBL" id="SDU36169.1"/>
    </source>
</evidence>
<dbReference type="Gene3D" id="3.30.565.10">
    <property type="entry name" value="Histidine kinase-like ATPase, C-terminal domain"/>
    <property type="match status" value="1"/>
</dbReference>
<dbReference type="SMART" id="SM00387">
    <property type="entry name" value="HATPase_c"/>
    <property type="match status" value="1"/>
</dbReference>
<evidence type="ECO:0000256" key="8">
    <source>
        <dbReference type="SAM" id="Phobius"/>
    </source>
</evidence>
<dbReference type="SUPFAM" id="SSF52172">
    <property type="entry name" value="CheY-like"/>
    <property type="match status" value="2"/>
</dbReference>
<dbReference type="Pfam" id="PF02518">
    <property type="entry name" value="HATPase_c"/>
    <property type="match status" value="1"/>
</dbReference>
<evidence type="ECO:0000313" key="12">
    <source>
        <dbReference type="Proteomes" id="UP000199608"/>
    </source>
</evidence>
<dbReference type="FunFam" id="3.30.565.10:FF:000010">
    <property type="entry name" value="Sensor histidine kinase RcsC"/>
    <property type="match status" value="1"/>
</dbReference>
<feature type="domain" description="Response regulatory" evidence="10">
    <location>
        <begin position="775"/>
        <end position="892"/>
    </location>
</feature>
<evidence type="ECO:0000256" key="4">
    <source>
        <dbReference type="ARBA" id="ARBA00022679"/>
    </source>
</evidence>
<dbReference type="PRINTS" id="PR00344">
    <property type="entry name" value="BCTRLSENSOR"/>
</dbReference>
<dbReference type="InterPro" id="IPR036890">
    <property type="entry name" value="HATPase_C_sf"/>
</dbReference>
<dbReference type="Gene3D" id="6.10.340.10">
    <property type="match status" value="1"/>
</dbReference>